<comment type="caution">
    <text evidence="2">The sequence shown here is derived from an EMBL/GenBank/DDBJ whole genome shotgun (WGS) entry which is preliminary data.</text>
</comment>
<keyword evidence="1" id="KW-0812">Transmembrane</keyword>
<dbReference type="Proteomes" id="UP000288293">
    <property type="component" value="Unassembled WGS sequence"/>
</dbReference>
<evidence type="ECO:0000313" key="3">
    <source>
        <dbReference type="Proteomes" id="UP000288293"/>
    </source>
</evidence>
<sequence length="118" mass="12799">MDHNNDIPDEAITGASEAKQNLTPTTETTDAENNLPVILSIYWSFLWRSVAVGLLTLLIFSFILGFVLAMIDKVELAETLGGIATIVIAVPVGIWALGSALNKPHKGYSIVFSKKKEL</sequence>
<protein>
    <submittedName>
        <fullName evidence="2">Uncharacterized protein</fullName>
    </submittedName>
</protein>
<feature type="transmembrane region" description="Helical" evidence="1">
    <location>
        <begin position="80"/>
        <end position="98"/>
    </location>
</feature>
<evidence type="ECO:0000256" key="1">
    <source>
        <dbReference type="SAM" id="Phobius"/>
    </source>
</evidence>
<gene>
    <name evidence="2" type="ORF">CWE09_03650</name>
</gene>
<proteinExistence type="predicted"/>
<keyword evidence="1" id="KW-1133">Transmembrane helix</keyword>
<keyword evidence="3" id="KW-1185">Reference proteome</keyword>
<accession>A0A432W7B6</accession>
<organism evidence="2 3">
    <name type="scientific">Aliidiomarina minuta</name>
    <dbReference type="NCBI Taxonomy" id="880057"/>
    <lineage>
        <taxon>Bacteria</taxon>
        <taxon>Pseudomonadati</taxon>
        <taxon>Pseudomonadota</taxon>
        <taxon>Gammaproteobacteria</taxon>
        <taxon>Alteromonadales</taxon>
        <taxon>Idiomarinaceae</taxon>
        <taxon>Aliidiomarina</taxon>
    </lineage>
</organism>
<feature type="transmembrane region" description="Helical" evidence="1">
    <location>
        <begin position="45"/>
        <end position="68"/>
    </location>
</feature>
<dbReference type="AlphaFoldDB" id="A0A432W7B6"/>
<evidence type="ECO:0000313" key="2">
    <source>
        <dbReference type="EMBL" id="RUO25836.1"/>
    </source>
</evidence>
<keyword evidence="1" id="KW-0472">Membrane</keyword>
<reference evidence="2 3" key="1">
    <citation type="journal article" date="2011" name="Front. Microbiol.">
        <title>Genomic signatures of strain selection and enhancement in Bacillus atrophaeus var. globigii, a historical biowarfare simulant.</title>
        <authorList>
            <person name="Gibbons H.S."/>
            <person name="Broomall S.M."/>
            <person name="McNew L.A."/>
            <person name="Daligault H."/>
            <person name="Chapman C."/>
            <person name="Bruce D."/>
            <person name="Karavis M."/>
            <person name="Krepps M."/>
            <person name="McGregor P.A."/>
            <person name="Hong C."/>
            <person name="Park K.H."/>
            <person name="Akmal A."/>
            <person name="Feldman A."/>
            <person name="Lin J.S."/>
            <person name="Chang W.E."/>
            <person name="Higgs B.W."/>
            <person name="Demirev P."/>
            <person name="Lindquist J."/>
            <person name="Liem A."/>
            <person name="Fochler E."/>
            <person name="Read T.D."/>
            <person name="Tapia R."/>
            <person name="Johnson S."/>
            <person name="Bishop-Lilly K.A."/>
            <person name="Detter C."/>
            <person name="Han C."/>
            <person name="Sozhamannan S."/>
            <person name="Rosenzweig C.N."/>
            <person name="Skowronski E.W."/>
        </authorList>
    </citation>
    <scope>NUCLEOTIDE SEQUENCE [LARGE SCALE GENOMIC DNA]</scope>
    <source>
        <strain evidence="2 3">MLST1</strain>
    </source>
</reference>
<dbReference type="RefSeq" id="WP_126802654.1">
    <property type="nucleotide sequence ID" value="NZ_PIPL01000001.1"/>
</dbReference>
<name>A0A432W7B6_9GAMM</name>
<dbReference type="EMBL" id="PIPL01000001">
    <property type="protein sequence ID" value="RUO25836.1"/>
    <property type="molecule type" value="Genomic_DNA"/>
</dbReference>